<dbReference type="AlphaFoldDB" id="A0A9E6TPI9"/>
<gene>
    <name evidence="2" type="ORF">HU752_017975</name>
</gene>
<evidence type="ECO:0000256" key="1">
    <source>
        <dbReference type="SAM" id="MobiDB-lite"/>
    </source>
</evidence>
<dbReference type="RefSeq" id="WP_186684816.1">
    <property type="nucleotide sequence ID" value="NZ_CP077093.1"/>
</dbReference>
<sequence length="160" mass="17520">MDVKASLHELLAAFTSDLKGIEKHLKQSITDVGSEFRGTLGNLRTTLQVQNSGLQTQLERLGEQITALNTSLNDQFDELRRSKEKSVDGAGSATDRKGPDLPEVEASEFVDERSARLEAAIQGLHSKNKLIQWQLGIVAVGVALPYIRSAAEHILALCQR</sequence>
<keyword evidence="3" id="KW-1185">Reference proteome</keyword>
<dbReference type="Gene3D" id="1.20.5.1700">
    <property type="match status" value="1"/>
</dbReference>
<protein>
    <submittedName>
        <fullName evidence="2">Uncharacterized protein</fullName>
    </submittedName>
</protein>
<evidence type="ECO:0000313" key="2">
    <source>
        <dbReference type="EMBL" id="QXI25859.1"/>
    </source>
</evidence>
<reference evidence="2 3" key="2">
    <citation type="journal article" date="2021" name="Microorganisms">
        <title>The Ever-Expanding Pseudomonas Genus: Description of 43 New Species and Partition of the Pseudomonas putida Group.</title>
        <authorList>
            <person name="Girard L."/>
            <person name="Lood C."/>
            <person name="Hofte M."/>
            <person name="Vandamme P."/>
            <person name="Rokni-Zadeh H."/>
            <person name="van Noort V."/>
            <person name="Lavigne R."/>
            <person name="De Mot R."/>
        </authorList>
    </citation>
    <scope>NUCLEOTIDE SEQUENCE [LARGE SCALE GENOMIC DNA]</scope>
    <source>
        <strain evidence="2 3">RW8P3</strain>
    </source>
</reference>
<name>A0A9E6TPI9_9PSED</name>
<organism evidence="2 3">
    <name type="scientific">Pseudomonas vanderleydeniana</name>
    <dbReference type="NCBI Taxonomy" id="2745495"/>
    <lineage>
        <taxon>Bacteria</taxon>
        <taxon>Pseudomonadati</taxon>
        <taxon>Pseudomonadota</taxon>
        <taxon>Gammaproteobacteria</taxon>
        <taxon>Pseudomonadales</taxon>
        <taxon>Pseudomonadaceae</taxon>
        <taxon>Pseudomonas</taxon>
    </lineage>
</organism>
<feature type="region of interest" description="Disordered" evidence="1">
    <location>
        <begin position="79"/>
        <end position="101"/>
    </location>
</feature>
<dbReference type="KEGG" id="pvw:HU752_017975"/>
<evidence type="ECO:0000313" key="3">
    <source>
        <dbReference type="Proteomes" id="UP000634530"/>
    </source>
</evidence>
<dbReference type="EMBL" id="CP077093">
    <property type="protein sequence ID" value="QXI25859.1"/>
    <property type="molecule type" value="Genomic_DNA"/>
</dbReference>
<dbReference type="Proteomes" id="UP000634530">
    <property type="component" value="Chromosome"/>
</dbReference>
<proteinExistence type="predicted"/>
<accession>A0A9E6TPI9</accession>
<reference evidence="2 3" key="1">
    <citation type="journal article" date="2020" name="Microorganisms">
        <title>Reliable Identification of Environmental Pseudomonas Isolates Using the rpoD Gene.</title>
        <authorList>
            <consortium name="The Broad Institute Genome Sequencing Platform"/>
            <person name="Girard L."/>
            <person name="Lood C."/>
            <person name="Rokni-Zadeh H."/>
            <person name="van Noort V."/>
            <person name="Lavigne R."/>
            <person name="De Mot R."/>
        </authorList>
    </citation>
    <scope>NUCLEOTIDE SEQUENCE [LARGE SCALE GENOMIC DNA]</scope>
    <source>
        <strain evidence="2 3">RW8P3</strain>
    </source>
</reference>